<dbReference type="Gene3D" id="1.20.58.480">
    <property type="match status" value="1"/>
</dbReference>
<dbReference type="InterPro" id="IPR037217">
    <property type="entry name" value="Trp/Indoleamine_2_3_dOase-like"/>
</dbReference>
<evidence type="ECO:0000313" key="7">
    <source>
        <dbReference type="Proteomes" id="UP001271007"/>
    </source>
</evidence>
<dbReference type="SUPFAM" id="SSF140959">
    <property type="entry name" value="Indolic compounds 2,3-dioxygenase-like"/>
    <property type="match status" value="1"/>
</dbReference>
<dbReference type="GO" id="GO:0005737">
    <property type="term" value="C:cytoplasm"/>
    <property type="evidence" value="ECO:0007669"/>
    <property type="project" value="TreeGrafter"/>
</dbReference>
<dbReference type="EMBL" id="JAWDJX010000044">
    <property type="protein sequence ID" value="KAK3048849.1"/>
    <property type="molecule type" value="Genomic_DNA"/>
</dbReference>
<evidence type="ECO:0000313" key="6">
    <source>
        <dbReference type="EMBL" id="KAK3048849.1"/>
    </source>
</evidence>
<evidence type="ECO:0000256" key="5">
    <source>
        <dbReference type="RuleBase" id="RU369119"/>
    </source>
</evidence>
<dbReference type="GO" id="GO:0019441">
    <property type="term" value="P:L-tryptophan catabolic process to kynurenine"/>
    <property type="evidence" value="ECO:0007669"/>
    <property type="project" value="UniProtKB-UniRule"/>
</dbReference>
<feature type="binding site" description="proximal binding residue" evidence="4">
    <location>
        <position position="260"/>
    </location>
    <ligand>
        <name>heme b</name>
        <dbReference type="ChEBI" id="CHEBI:60344"/>
    </ligand>
    <ligandPart>
        <name>Fe</name>
        <dbReference type="ChEBI" id="CHEBI:18248"/>
    </ligandPart>
</feature>
<dbReference type="AlphaFoldDB" id="A0AAJ0G5Y7"/>
<evidence type="ECO:0000256" key="1">
    <source>
        <dbReference type="ARBA" id="ARBA00007119"/>
    </source>
</evidence>
<evidence type="ECO:0000256" key="2">
    <source>
        <dbReference type="ARBA" id="ARBA00022723"/>
    </source>
</evidence>
<dbReference type="Proteomes" id="UP001271007">
    <property type="component" value="Unassembled WGS sequence"/>
</dbReference>
<comment type="function">
    <text evidence="5">Produces N-formyl-kynurenine through the oxidation of tryptophan.</text>
</comment>
<dbReference type="PROSITE" id="PS00876">
    <property type="entry name" value="IDO_1"/>
    <property type="match status" value="1"/>
</dbReference>
<organism evidence="6 7">
    <name type="scientific">Extremus antarcticus</name>
    <dbReference type="NCBI Taxonomy" id="702011"/>
    <lineage>
        <taxon>Eukaryota</taxon>
        <taxon>Fungi</taxon>
        <taxon>Dikarya</taxon>
        <taxon>Ascomycota</taxon>
        <taxon>Pezizomycotina</taxon>
        <taxon>Dothideomycetes</taxon>
        <taxon>Dothideomycetidae</taxon>
        <taxon>Mycosphaerellales</taxon>
        <taxon>Extremaceae</taxon>
        <taxon>Extremus</taxon>
    </lineage>
</organism>
<dbReference type="Pfam" id="PF01231">
    <property type="entry name" value="IDO"/>
    <property type="match status" value="1"/>
</dbReference>
<keyword evidence="5" id="KW-0560">Oxidoreductase</keyword>
<dbReference type="GO" id="GO:0034354">
    <property type="term" value="P:'de novo' NAD+ biosynthetic process from L-tryptophan"/>
    <property type="evidence" value="ECO:0007669"/>
    <property type="project" value="TreeGrafter"/>
</dbReference>
<dbReference type="PANTHER" id="PTHR28657">
    <property type="entry name" value="INDOLEAMINE 2,3-DIOXYGENASE"/>
    <property type="match status" value="1"/>
</dbReference>
<gene>
    <name evidence="6" type="ORF">LTR09_009744</name>
</gene>
<proteinExistence type="inferred from homology"/>
<protein>
    <recommendedName>
        <fullName evidence="5">Indoleamine 2,3-dioxygenase</fullName>
        <ecNumber evidence="5">1.13.11.52</ecNumber>
    </recommendedName>
</protein>
<dbReference type="GO" id="GO:0033754">
    <property type="term" value="F:indoleamine 2,3-dioxygenase activity"/>
    <property type="evidence" value="ECO:0007669"/>
    <property type="project" value="UniProtKB-EC"/>
</dbReference>
<reference evidence="6" key="1">
    <citation type="submission" date="2023-04" db="EMBL/GenBank/DDBJ databases">
        <title>Black Yeasts Isolated from many extreme environments.</title>
        <authorList>
            <person name="Coleine C."/>
            <person name="Stajich J.E."/>
            <person name="Selbmann L."/>
        </authorList>
    </citation>
    <scope>NUCLEOTIDE SEQUENCE</scope>
    <source>
        <strain evidence="6">CCFEE 5312</strain>
    </source>
</reference>
<keyword evidence="2 4" id="KW-0479">Metal-binding</keyword>
<name>A0AAJ0G5Y7_9PEZI</name>
<evidence type="ECO:0000256" key="3">
    <source>
        <dbReference type="ARBA" id="ARBA00023004"/>
    </source>
</evidence>
<comment type="caution">
    <text evidence="6">The sequence shown here is derived from an EMBL/GenBank/DDBJ whole genome shotgun (WGS) entry which is preliminary data.</text>
</comment>
<dbReference type="PANTHER" id="PTHR28657:SF5">
    <property type="entry name" value="INDOLEAMINE 2,3-DIOXYGENASE"/>
    <property type="match status" value="1"/>
</dbReference>
<keyword evidence="5" id="KW-0223">Dioxygenase</keyword>
<keyword evidence="4 5" id="KW-0349">Heme</keyword>
<dbReference type="EC" id="1.13.11.52" evidence="5"/>
<accession>A0AAJ0G5Y7</accession>
<keyword evidence="3 4" id="KW-0408">Iron</keyword>
<dbReference type="GO" id="GO:0020037">
    <property type="term" value="F:heme binding"/>
    <property type="evidence" value="ECO:0007669"/>
    <property type="project" value="UniProtKB-UniRule"/>
</dbReference>
<comment type="catalytic activity">
    <reaction evidence="5">
        <text>L-tryptophan + O2 = N-formyl-L-kynurenine</text>
        <dbReference type="Rhea" id="RHEA:24536"/>
        <dbReference type="ChEBI" id="CHEBI:15379"/>
        <dbReference type="ChEBI" id="CHEBI:57912"/>
        <dbReference type="ChEBI" id="CHEBI:58629"/>
    </reaction>
</comment>
<dbReference type="GO" id="GO:0046872">
    <property type="term" value="F:metal ion binding"/>
    <property type="evidence" value="ECO:0007669"/>
    <property type="project" value="UniProtKB-UniRule"/>
</dbReference>
<dbReference type="InterPro" id="IPR000898">
    <property type="entry name" value="Indolamine_dOase"/>
</dbReference>
<keyword evidence="7" id="KW-1185">Reference proteome</keyword>
<evidence type="ECO:0000256" key="4">
    <source>
        <dbReference type="PIRSR" id="PIRSR600898-1"/>
    </source>
</evidence>
<sequence>MAQGYTWGGEVPCERLPPSISVPFLAVSSYLELPPVATYAALNLLNWRPLSDGIDLRQPENLEALHTLSGTDDESWFYVISNAMEARATPMIEMMLSAIEAVDREDSATVIACLGRLRVDLASISRLLERMDERCDPYVFYHHIRPYLAGSQNMEAAGLPRGVFFDLGNGKGSWRKYRGGSNGQSSLIQFFDTILGVSHKSSTFHQEMRTYMHRPHARFLEDLEAITNIRQYVDSNPELSDLVSSYNAAVSSLSSFRDSHIRLVTRYIILPSRQVAPNRAGSRVKNLAAATTQVGSHGESSQAYVGTGGSKLVPFLRTSRDETLAAKVNTNHETA</sequence>
<comment type="similarity">
    <text evidence="1 5">Belongs to the indoleamine 2,3-dioxygenase family.</text>
</comment>